<keyword evidence="6" id="KW-0969">Cilium</keyword>
<dbReference type="Proteomes" id="UP000032309">
    <property type="component" value="Unassembled WGS sequence"/>
</dbReference>
<dbReference type="PRINTS" id="PR01010">
    <property type="entry name" value="FLGPRINGFLGI"/>
</dbReference>
<comment type="caution">
    <text evidence="6">The sequence shown here is derived from an EMBL/GenBank/DDBJ whole genome shotgun (WGS) entry which is preliminary data.</text>
</comment>
<dbReference type="NCBIfam" id="NF003676">
    <property type="entry name" value="PRK05303.1"/>
    <property type="match status" value="1"/>
</dbReference>
<evidence type="ECO:0000256" key="3">
    <source>
        <dbReference type="ARBA" id="ARBA00022729"/>
    </source>
</evidence>
<keyword evidence="3" id="KW-0732">Signal</keyword>
<comment type="function">
    <text evidence="1 5">Assembles around the rod to form the L-ring and probably protects the motor/basal body from shearing forces during rotation.</text>
</comment>
<dbReference type="HAMAP" id="MF_00416">
    <property type="entry name" value="FlgI"/>
    <property type="match status" value="1"/>
</dbReference>
<sequence>MKDIAYVQGVRDNQLYGYGLVIGLQGSGDSQIFRVTRQLAVNIFEKLGVLISESDFLSKNIAAVMVTVNIPAFARPGDKLDVVVSSLGDAKSLEGGVLLQTALQGADNEVYAVAQGPLSIGGYNVEGQAQSLRKNISTTAYISNGAIVEKEIQSSILYGKSLSVVLRDPDFTTANRLVEVINNLYPNAARAIDAAVVDIIPPKDFQSEDSIIRFVANIEELYVKPDSIARVIINERTGTIVAGENVRISTIAIAHGNLSITINERPEVSQPGALSSGQTAVVPRTDIQVTEEEKKLNVIQEGVTISDVARALNVLGVTPRDLISIFQAIKRAGALHAELIIM</sequence>
<proteinExistence type="inferred from homology"/>
<organism evidence="6 7">
    <name type="scientific">Candidatus Brocadia sinica JPN1</name>
    <dbReference type="NCBI Taxonomy" id="1197129"/>
    <lineage>
        <taxon>Bacteria</taxon>
        <taxon>Pseudomonadati</taxon>
        <taxon>Planctomycetota</taxon>
        <taxon>Candidatus Brocadiia</taxon>
        <taxon>Candidatus Brocadiales</taxon>
        <taxon>Candidatus Brocadiaceae</taxon>
        <taxon>Candidatus Brocadia</taxon>
    </lineage>
</organism>
<comment type="similarity">
    <text evidence="5">Belongs to the FlgI family.</text>
</comment>
<reference evidence="7" key="1">
    <citation type="journal article" date="2015" name="Genome Announc.">
        <title>Draft Genome Sequence of an Anaerobic Ammonium-Oxidizing Bacterium, "Candidatus Brocadia sinica".</title>
        <authorList>
            <person name="Oshiki M."/>
            <person name="Shinyako-Hata K."/>
            <person name="Satoh H."/>
            <person name="Okabe S."/>
        </authorList>
    </citation>
    <scope>NUCLEOTIDE SEQUENCE [LARGE SCALE GENOMIC DNA]</scope>
    <source>
        <strain evidence="7">JPN1</strain>
    </source>
</reference>
<keyword evidence="6" id="KW-0966">Cell projection</keyword>
<evidence type="ECO:0000256" key="1">
    <source>
        <dbReference type="ARBA" id="ARBA00002591"/>
    </source>
</evidence>
<name>A0ABQ0K279_9BACT</name>
<evidence type="ECO:0000313" key="7">
    <source>
        <dbReference type="Proteomes" id="UP000032309"/>
    </source>
</evidence>
<protein>
    <recommendedName>
        <fullName evidence="5">Flagellar P-ring protein</fullName>
    </recommendedName>
    <alternativeName>
        <fullName evidence="5">Basal body P-ring protein</fullName>
    </alternativeName>
</protein>
<evidence type="ECO:0000313" key="6">
    <source>
        <dbReference type="EMBL" id="GAN35092.1"/>
    </source>
</evidence>
<keyword evidence="7" id="KW-1185">Reference proteome</keyword>
<comment type="subunit">
    <text evidence="5">The basal body constitutes a major portion of the flagellar organelle and consists of four rings (L,P,S, and M) mounted on a central rod.</text>
</comment>
<dbReference type="PANTHER" id="PTHR30381">
    <property type="entry name" value="FLAGELLAR P-RING PERIPLASMIC PROTEIN FLGI"/>
    <property type="match status" value="1"/>
</dbReference>
<evidence type="ECO:0000256" key="2">
    <source>
        <dbReference type="ARBA" id="ARBA00004117"/>
    </source>
</evidence>
<evidence type="ECO:0000256" key="5">
    <source>
        <dbReference type="HAMAP-Rule" id="MF_00416"/>
    </source>
</evidence>
<gene>
    <name evidence="5" type="primary">flgI</name>
    <name evidence="6" type="ORF">BROSI_A3638</name>
</gene>
<keyword evidence="6" id="KW-0282">Flagellum</keyword>
<dbReference type="Pfam" id="PF02119">
    <property type="entry name" value="FlgI"/>
    <property type="match status" value="1"/>
</dbReference>
<evidence type="ECO:0000256" key="4">
    <source>
        <dbReference type="ARBA" id="ARBA00023143"/>
    </source>
</evidence>
<comment type="subcellular location">
    <subcellularLocation>
        <location evidence="2 5">Bacterial flagellum basal body</location>
    </subcellularLocation>
</comment>
<keyword evidence="4 5" id="KW-0975">Bacterial flagellum</keyword>
<dbReference type="EMBL" id="BAFN01000001">
    <property type="protein sequence ID" value="GAN35092.1"/>
    <property type="molecule type" value="Genomic_DNA"/>
</dbReference>
<accession>A0ABQ0K279</accession>
<dbReference type="PANTHER" id="PTHR30381:SF0">
    <property type="entry name" value="FLAGELLAR P-RING PROTEIN"/>
    <property type="match status" value="1"/>
</dbReference>
<dbReference type="InterPro" id="IPR001782">
    <property type="entry name" value="Flag_FlgI"/>
</dbReference>